<accession>A0A2V4CAJ7</accession>
<proteinExistence type="predicted"/>
<dbReference type="SUPFAM" id="SSF142433">
    <property type="entry name" value="CinA-like"/>
    <property type="match status" value="1"/>
</dbReference>
<evidence type="ECO:0000313" key="2">
    <source>
        <dbReference type="EMBL" id="PXY43184.1"/>
    </source>
</evidence>
<reference evidence="2 3" key="1">
    <citation type="submission" date="2018-05" db="EMBL/GenBank/DDBJ databases">
        <title>Flavobacterium sp. strain IMCC34758, incomplete genome.</title>
        <authorList>
            <person name="Joung Y."/>
        </authorList>
    </citation>
    <scope>NUCLEOTIDE SEQUENCE [LARGE SCALE GENOMIC DNA]</scope>
    <source>
        <strain evidence="2 3">IMCC34758</strain>
    </source>
</reference>
<gene>
    <name evidence="2" type="ORF">DMB68_21085</name>
</gene>
<dbReference type="NCBIfam" id="TIGR00199">
    <property type="entry name" value="PncC_domain"/>
    <property type="match status" value="1"/>
</dbReference>
<organism evidence="2 3">
    <name type="scientific">Flavobacterium hydrophilum</name>
    <dbReference type="NCBI Taxonomy" id="2211445"/>
    <lineage>
        <taxon>Bacteria</taxon>
        <taxon>Pseudomonadati</taxon>
        <taxon>Bacteroidota</taxon>
        <taxon>Flavobacteriia</taxon>
        <taxon>Flavobacteriales</taxon>
        <taxon>Flavobacteriaceae</taxon>
        <taxon>Flavobacterium</taxon>
    </lineage>
</organism>
<dbReference type="Gene3D" id="3.90.950.20">
    <property type="entry name" value="CinA-like"/>
    <property type="match status" value="1"/>
</dbReference>
<evidence type="ECO:0000313" key="3">
    <source>
        <dbReference type="Proteomes" id="UP000247681"/>
    </source>
</evidence>
<comment type="caution">
    <text evidence="2">The sequence shown here is derived from an EMBL/GenBank/DDBJ whole genome shotgun (WGS) entry which is preliminary data.</text>
</comment>
<name>A0A2V4CAJ7_9FLAO</name>
<protein>
    <recommendedName>
        <fullName evidence="1">CinA C-terminal domain-containing protein</fullName>
    </recommendedName>
</protein>
<keyword evidence="3" id="KW-1185">Reference proteome</keyword>
<dbReference type="InterPro" id="IPR008136">
    <property type="entry name" value="CinA_C"/>
</dbReference>
<dbReference type="EMBL" id="QJHL01000007">
    <property type="protein sequence ID" value="PXY43184.1"/>
    <property type="molecule type" value="Genomic_DNA"/>
</dbReference>
<dbReference type="RefSeq" id="WP_110348617.1">
    <property type="nucleotide sequence ID" value="NZ_QJHL01000007.1"/>
</dbReference>
<dbReference type="OrthoDB" id="6659578at2"/>
<evidence type="ECO:0000259" key="1">
    <source>
        <dbReference type="Pfam" id="PF02464"/>
    </source>
</evidence>
<sequence>MENKKDLDSKVSKFNITLKQNDLTIVCAESITAGLLSSTIASISGASSILKGSIVTYSRELKSGILKVDPKIIDKYTAESMETTVEMVYGLIKVYPSSDFYVAVTGIASPGTEEYPIKGEVGDVYIAIYYRKELAENRLREFKFKFGEIDRNEIREKAVLEILNKVIEMIDVEKSPSLLAKKYSN</sequence>
<dbReference type="Pfam" id="PF02464">
    <property type="entry name" value="CinA"/>
    <property type="match status" value="1"/>
</dbReference>
<dbReference type="InterPro" id="IPR036653">
    <property type="entry name" value="CinA-like_C"/>
</dbReference>
<dbReference type="AlphaFoldDB" id="A0A2V4CAJ7"/>
<dbReference type="Proteomes" id="UP000247681">
    <property type="component" value="Unassembled WGS sequence"/>
</dbReference>
<feature type="domain" description="CinA C-terminal" evidence="1">
    <location>
        <begin position="15"/>
        <end position="169"/>
    </location>
</feature>